<dbReference type="AlphaFoldDB" id="A0A8H8RLT6"/>
<sequence length="431" mass="46338">MVLLRSALVTAGLFFTTAVALSTASAATFVANDSSISFALNIPQDDNSNELFFSISGDSSCSWLAIGMGSEKMDNSLMFLVYSDPSGKNGKSNNASLLAAPTNSLEHPRLSHGHVEPSYTSNVSMTILSGSKIAGNTTTLNAKCSNCRSWKGGSINPKNTAAKFTYATGPDGNLNTKSLTADIKRHATYGAFTMDLTKAVGAGSVPSPAVADSAGVKQTQDKTDHDFSAPLHACIMILAFVGLMPIGILILRVMDSPKWHGVNQVLSVVVALIGACVGIYAGTMFNRTKNFNSAHQILGLMVTVLMIGQFVLGFMHHRMYKKTQAPTKLSPIHVWLGRIVIPAGIIDGFLGFPLALNPKYNWALLALVLLVIIFMGPLAFWRYKRNVQKAKTETAVGPTGYQNQPWMNTQSNFNLQPMNPPPVYQNPGYGR</sequence>
<dbReference type="OrthoDB" id="19261at2759"/>
<evidence type="ECO:0000256" key="2">
    <source>
        <dbReference type="ARBA" id="ARBA00022448"/>
    </source>
</evidence>
<evidence type="ECO:0000313" key="10">
    <source>
        <dbReference type="EMBL" id="TVY36724.1"/>
    </source>
</evidence>
<evidence type="ECO:0000313" key="11">
    <source>
        <dbReference type="Proteomes" id="UP000462212"/>
    </source>
</evidence>
<dbReference type="Pfam" id="PF16010">
    <property type="entry name" value="CDH-cyt"/>
    <property type="match status" value="1"/>
</dbReference>
<feature type="transmembrane region" description="Helical" evidence="7">
    <location>
        <begin position="229"/>
        <end position="253"/>
    </location>
</feature>
<evidence type="ECO:0000256" key="6">
    <source>
        <dbReference type="ARBA" id="ARBA00023136"/>
    </source>
</evidence>
<evidence type="ECO:0000256" key="7">
    <source>
        <dbReference type="SAM" id="Phobius"/>
    </source>
</evidence>
<feature type="transmembrane region" description="Helical" evidence="7">
    <location>
        <begin position="362"/>
        <end position="381"/>
    </location>
</feature>
<dbReference type="Gene3D" id="2.60.40.1210">
    <property type="entry name" value="Cellobiose dehydrogenase, cytochrome domain"/>
    <property type="match status" value="1"/>
</dbReference>
<keyword evidence="2" id="KW-0813">Transport</keyword>
<evidence type="ECO:0000256" key="1">
    <source>
        <dbReference type="ARBA" id="ARBA00004370"/>
    </source>
</evidence>
<proteinExistence type="predicted"/>
<accession>A0A8H8RLT6</accession>
<gene>
    <name evidence="10" type="ORF">LSUB1_G006085</name>
</gene>
<dbReference type="Proteomes" id="UP000462212">
    <property type="component" value="Unassembled WGS sequence"/>
</dbReference>
<dbReference type="CDD" id="cd08760">
    <property type="entry name" value="Cyt_b561_FRRS1_like"/>
    <property type="match status" value="1"/>
</dbReference>
<evidence type="ECO:0000256" key="5">
    <source>
        <dbReference type="ARBA" id="ARBA00022989"/>
    </source>
</evidence>
<dbReference type="CDD" id="cd09630">
    <property type="entry name" value="CDH_like_cytochrome"/>
    <property type="match status" value="1"/>
</dbReference>
<dbReference type="InterPro" id="IPR006593">
    <property type="entry name" value="Cyt_b561/ferric_Rdtase_TM"/>
</dbReference>
<dbReference type="GO" id="GO:0016020">
    <property type="term" value="C:membrane"/>
    <property type="evidence" value="ECO:0007669"/>
    <property type="project" value="UniProtKB-SubCell"/>
</dbReference>
<feature type="transmembrane region" description="Helical" evidence="7">
    <location>
        <begin position="265"/>
        <end position="285"/>
    </location>
</feature>
<feature type="transmembrane region" description="Helical" evidence="7">
    <location>
        <begin position="297"/>
        <end position="315"/>
    </location>
</feature>
<dbReference type="EMBL" id="QGMJ01000404">
    <property type="protein sequence ID" value="TVY36724.1"/>
    <property type="molecule type" value="Genomic_DNA"/>
</dbReference>
<evidence type="ECO:0000256" key="8">
    <source>
        <dbReference type="SAM" id="SignalP"/>
    </source>
</evidence>
<dbReference type="InterPro" id="IPR015920">
    <property type="entry name" value="Cellobiose_DH-like_cyt"/>
</dbReference>
<feature type="domain" description="Cytochrome b561" evidence="9">
    <location>
        <begin position="231"/>
        <end position="352"/>
    </location>
</feature>
<keyword evidence="11" id="KW-1185">Reference proteome</keyword>
<reference evidence="10 11" key="1">
    <citation type="submission" date="2018-05" db="EMBL/GenBank/DDBJ databases">
        <title>Genome sequencing and assembly of the regulated plant pathogen Lachnellula willkommii and related sister species for the development of diagnostic species identification markers.</title>
        <authorList>
            <person name="Giroux E."/>
            <person name="Bilodeau G."/>
        </authorList>
    </citation>
    <scope>NUCLEOTIDE SEQUENCE [LARGE SCALE GENOMIC DNA]</scope>
    <source>
        <strain evidence="10 11">CBS 197.66</strain>
    </source>
</reference>
<dbReference type="Gene3D" id="1.20.120.1770">
    <property type="match status" value="1"/>
</dbReference>
<dbReference type="SMART" id="SM00665">
    <property type="entry name" value="B561"/>
    <property type="match status" value="1"/>
</dbReference>
<feature type="chain" id="PRO_5034005943" description="Cytochrome b561 domain-containing protein" evidence="8">
    <location>
        <begin position="21"/>
        <end position="431"/>
    </location>
</feature>
<comment type="subcellular location">
    <subcellularLocation>
        <location evidence="1">Membrane</location>
    </subcellularLocation>
</comment>
<keyword evidence="4" id="KW-0249">Electron transport</keyword>
<comment type="caution">
    <text evidence="10">The sequence shown here is derived from an EMBL/GenBank/DDBJ whole genome shotgun (WGS) entry which is preliminary data.</text>
</comment>
<keyword evidence="3 7" id="KW-0812">Transmembrane</keyword>
<name>A0A8H8RLT6_9HELO</name>
<dbReference type="PANTHER" id="PTHR47797">
    <property type="entry name" value="DEHYDROGENASE, PUTATIVE (AFU_ORTHOLOGUE AFUA_8G05805)-RELATED"/>
    <property type="match status" value="1"/>
</dbReference>
<keyword evidence="6 7" id="KW-0472">Membrane</keyword>
<keyword evidence="5 7" id="KW-1133">Transmembrane helix</keyword>
<dbReference type="PANTHER" id="PTHR47797:SF1">
    <property type="entry name" value="CYTOCHROME B561 DOMAIN-CONTAINING PROTEIN-RELATED"/>
    <property type="match status" value="1"/>
</dbReference>
<evidence type="ECO:0000256" key="4">
    <source>
        <dbReference type="ARBA" id="ARBA00022982"/>
    </source>
</evidence>
<keyword evidence="8" id="KW-0732">Signal</keyword>
<evidence type="ECO:0000256" key="3">
    <source>
        <dbReference type="ARBA" id="ARBA00022692"/>
    </source>
</evidence>
<organism evidence="10 11">
    <name type="scientific">Lachnellula subtilissima</name>
    <dbReference type="NCBI Taxonomy" id="602034"/>
    <lineage>
        <taxon>Eukaryota</taxon>
        <taxon>Fungi</taxon>
        <taxon>Dikarya</taxon>
        <taxon>Ascomycota</taxon>
        <taxon>Pezizomycotina</taxon>
        <taxon>Leotiomycetes</taxon>
        <taxon>Helotiales</taxon>
        <taxon>Lachnaceae</taxon>
        <taxon>Lachnellula</taxon>
    </lineage>
</organism>
<protein>
    <recommendedName>
        <fullName evidence="9">Cytochrome b561 domain-containing protein</fullName>
    </recommendedName>
</protein>
<dbReference type="SUPFAM" id="SSF49344">
    <property type="entry name" value="CBD9-like"/>
    <property type="match status" value="1"/>
</dbReference>
<feature type="transmembrane region" description="Helical" evidence="7">
    <location>
        <begin position="335"/>
        <end position="356"/>
    </location>
</feature>
<evidence type="ECO:0000259" key="9">
    <source>
        <dbReference type="SMART" id="SM00665"/>
    </source>
</evidence>
<feature type="signal peptide" evidence="8">
    <location>
        <begin position="1"/>
        <end position="20"/>
    </location>
</feature>
<dbReference type="Pfam" id="PF03188">
    <property type="entry name" value="Cytochrom_B561"/>
    <property type="match status" value="1"/>
</dbReference>